<evidence type="ECO:0000313" key="2">
    <source>
        <dbReference type="Proteomes" id="UP000305883"/>
    </source>
</evidence>
<sequence>MDPYARYTAPNIFPTGAPLTQAELARYTGGQALTGAPPNSMLLHMAAPGQAGQAVQLHPSQLDSYPCTAAVTVGPLGSGPSPAAPANSFHFQHLVGAPGRNVNLGAPNAAPALSIHPSAWAQANARAIFNTPTGGVPGRPQATSPLPIPVTTGQLTFSNYNPAGYGGYSSIVPPTLPVNTTVLLNAGTAQ</sequence>
<reference evidence="1 2" key="1">
    <citation type="journal article" date="2019" name="Genome Biol. Evol.">
        <title>Genomic Plasticity Mediated by Transposable Elements in the Plant Pathogenic Fungus Colletotrichum higginsianum.</title>
        <authorList>
            <person name="Tsushima A."/>
            <person name="Gan P."/>
            <person name="Kumakura N."/>
            <person name="Narusaka M."/>
            <person name="Takano Y."/>
            <person name="Narusaka Y."/>
            <person name="Shirasu K."/>
        </authorList>
    </citation>
    <scope>NUCLEOTIDE SEQUENCE [LARGE SCALE GENOMIC DNA]</scope>
    <source>
        <strain evidence="1 2">MAFF305635-RFP</strain>
    </source>
</reference>
<proteinExistence type="predicted"/>
<gene>
    <name evidence="1" type="ORF">CH35J_012849</name>
</gene>
<evidence type="ECO:0000313" key="1">
    <source>
        <dbReference type="EMBL" id="TIC89467.1"/>
    </source>
</evidence>
<dbReference type="EMBL" id="MWPZ01000016">
    <property type="protein sequence ID" value="TIC89467.1"/>
    <property type="molecule type" value="Genomic_DNA"/>
</dbReference>
<accession>A0A4T0VCQ7</accession>
<protein>
    <submittedName>
        <fullName evidence="1">Uncharacterized protein</fullName>
    </submittedName>
</protein>
<organism evidence="1 2">
    <name type="scientific">Colletotrichum higginsianum</name>
    <dbReference type="NCBI Taxonomy" id="80884"/>
    <lineage>
        <taxon>Eukaryota</taxon>
        <taxon>Fungi</taxon>
        <taxon>Dikarya</taxon>
        <taxon>Ascomycota</taxon>
        <taxon>Pezizomycotina</taxon>
        <taxon>Sordariomycetes</taxon>
        <taxon>Hypocreomycetidae</taxon>
        <taxon>Glomerellales</taxon>
        <taxon>Glomerellaceae</taxon>
        <taxon>Colletotrichum</taxon>
        <taxon>Colletotrichum destructivum species complex</taxon>
    </lineage>
</organism>
<dbReference type="Proteomes" id="UP000305883">
    <property type="component" value="Unassembled WGS sequence"/>
</dbReference>
<dbReference type="AlphaFoldDB" id="A0A4T0VCQ7"/>
<name>A0A4T0VCQ7_9PEZI</name>
<comment type="caution">
    <text evidence="1">The sequence shown here is derived from an EMBL/GenBank/DDBJ whole genome shotgun (WGS) entry which is preliminary data.</text>
</comment>